<dbReference type="PANTHER" id="PTHR43095">
    <property type="entry name" value="SUGAR KINASE"/>
    <property type="match status" value="1"/>
</dbReference>
<dbReference type="InterPro" id="IPR050406">
    <property type="entry name" value="FGGY_Carb_Kinase"/>
</dbReference>
<dbReference type="InterPro" id="IPR018484">
    <property type="entry name" value="FGGY_N"/>
</dbReference>
<dbReference type="Pfam" id="PF02782">
    <property type="entry name" value="FGGY_C"/>
    <property type="match status" value="1"/>
</dbReference>
<evidence type="ECO:0000256" key="4">
    <source>
        <dbReference type="ARBA" id="ARBA00022777"/>
    </source>
</evidence>
<gene>
    <name evidence="7" type="ORF">QE412_002119</name>
</gene>
<evidence type="ECO:0000256" key="1">
    <source>
        <dbReference type="ARBA" id="ARBA00009156"/>
    </source>
</evidence>
<dbReference type="InterPro" id="IPR000577">
    <property type="entry name" value="Carb_kinase_FGGY"/>
</dbReference>
<accession>A0ABU0TV69</accession>
<feature type="domain" description="Carbohydrate kinase FGGY C-terminal" evidence="6">
    <location>
        <begin position="257"/>
        <end position="442"/>
    </location>
</feature>
<comment type="similarity">
    <text evidence="1">Belongs to the FGGY kinase family.</text>
</comment>
<reference evidence="7 8" key="1">
    <citation type="submission" date="2023-07" db="EMBL/GenBank/DDBJ databases">
        <title>Functional and genomic diversity of the sorghum phyllosphere microbiome.</title>
        <authorList>
            <person name="Shade A."/>
        </authorList>
    </citation>
    <scope>NUCLEOTIDE SEQUENCE [LARGE SCALE GENOMIC DNA]</scope>
    <source>
        <strain evidence="7 8">SORGH_AS_1207</strain>
    </source>
</reference>
<keyword evidence="3 7" id="KW-0808">Transferase</keyword>
<evidence type="ECO:0000256" key="3">
    <source>
        <dbReference type="ARBA" id="ARBA00022679"/>
    </source>
</evidence>
<dbReference type="InterPro" id="IPR018485">
    <property type="entry name" value="FGGY_C"/>
</dbReference>
<evidence type="ECO:0000259" key="6">
    <source>
        <dbReference type="Pfam" id="PF02782"/>
    </source>
</evidence>
<keyword evidence="4" id="KW-0418">Kinase</keyword>
<dbReference type="EC" id="2.7.1.17" evidence="7"/>
<dbReference type="CDD" id="cd07805">
    <property type="entry name" value="ASKHA_NBD_FGGY_CvXK-like"/>
    <property type="match status" value="1"/>
</dbReference>
<proteinExistence type="inferred from homology"/>
<keyword evidence="2" id="KW-0119">Carbohydrate metabolism</keyword>
<dbReference type="EMBL" id="JAUTBF010000001">
    <property type="protein sequence ID" value="MDQ1123546.1"/>
    <property type="molecule type" value="Genomic_DNA"/>
</dbReference>
<dbReference type="Proteomes" id="UP001226691">
    <property type="component" value="Unassembled WGS sequence"/>
</dbReference>
<evidence type="ECO:0000313" key="7">
    <source>
        <dbReference type="EMBL" id="MDQ1123546.1"/>
    </source>
</evidence>
<evidence type="ECO:0000259" key="5">
    <source>
        <dbReference type="Pfam" id="PF00370"/>
    </source>
</evidence>
<dbReference type="InterPro" id="IPR043129">
    <property type="entry name" value="ATPase_NBD"/>
</dbReference>
<dbReference type="PIRSF" id="PIRSF000538">
    <property type="entry name" value="GlpK"/>
    <property type="match status" value="1"/>
</dbReference>
<protein>
    <submittedName>
        <fullName evidence="7">Xylulokinase</fullName>
        <ecNumber evidence="7">2.7.1.17</ecNumber>
    </submittedName>
</protein>
<dbReference type="SUPFAM" id="SSF53067">
    <property type="entry name" value="Actin-like ATPase domain"/>
    <property type="match status" value="2"/>
</dbReference>
<feature type="domain" description="Carbohydrate kinase FGGY N-terminal" evidence="5">
    <location>
        <begin position="5"/>
        <end position="248"/>
    </location>
</feature>
<comment type="caution">
    <text evidence="7">The sequence shown here is derived from an EMBL/GenBank/DDBJ whole genome shotgun (WGS) entry which is preliminary data.</text>
</comment>
<dbReference type="RefSeq" id="WP_307483242.1">
    <property type="nucleotide sequence ID" value="NZ_JAUTBF010000001.1"/>
</dbReference>
<organism evidence="7 8">
    <name type="scientific">Microbacterium trichothecenolyticum</name>
    <name type="common">Aureobacterium trichothecenolyticum</name>
    <dbReference type="NCBI Taxonomy" id="69370"/>
    <lineage>
        <taxon>Bacteria</taxon>
        <taxon>Bacillati</taxon>
        <taxon>Actinomycetota</taxon>
        <taxon>Actinomycetes</taxon>
        <taxon>Micrococcales</taxon>
        <taxon>Microbacteriaceae</taxon>
        <taxon>Microbacterium</taxon>
    </lineage>
</organism>
<name>A0ABU0TV69_MICTR</name>
<keyword evidence="8" id="KW-1185">Reference proteome</keyword>
<evidence type="ECO:0000313" key="8">
    <source>
        <dbReference type="Proteomes" id="UP001226691"/>
    </source>
</evidence>
<sequence>MGPLALALDLGTGGCKASLWSVDGRSVAETVVSYPTRHPAPGRAEQRPEEWWDAVASATRTVVDGVPGARENVAGIALSGQSLGVVQVDAHGRLVSADTPIWSDTRGRTDDVFDRLDEHAWYARTGNGFGPTLYPVFKARTLRAEDPDGWARTRRLLGSKDWITLRLTGESVTDHSMASGTGAYDLLAGAYADDILDAVGLDRALLPEPRESAEVVGTLRAEAADALGLPAGIPVHAGAVDNAAMALGSRGTRDGRLYAALGSSSWMTVTSRAPVLDVATRPYVFRHAIPGLYVSALSTFSSGTSLTWLRDIVAPGADIGALIDRAGESPRGARGAVFVPTLAGGTPLEGGSDVRGTLAGLELGTGADDLVRACLEGVAFALARSLGHMRELSGLPAGDDLLISGGGSRSAVWNRIYADVLATPLLRTSVDQQAATLGAAALVFTGSGLWSSFDAVDDAHEVLERIEPDPEGVGAYARLAARFCAAADAAALFARSSPAKETP</sequence>
<dbReference type="GO" id="GO:0004856">
    <property type="term" value="F:D-xylulokinase activity"/>
    <property type="evidence" value="ECO:0007669"/>
    <property type="project" value="UniProtKB-EC"/>
</dbReference>
<evidence type="ECO:0000256" key="2">
    <source>
        <dbReference type="ARBA" id="ARBA00022629"/>
    </source>
</evidence>
<dbReference type="Pfam" id="PF00370">
    <property type="entry name" value="FGGY_N"/>
    <property type="match status" value="1"/>
</dbReference>
<dbReference type="Gene3D" id="3.30.420.40">
    <property type="match status" value="2"/>
</dbReference>
<keyword evidence="2" id="KW-0859">Xylose metabolism</keyword>
<dbReference type="PANTHER" id="PTHR43095:SF5">
    <property type="entry name" value="XYLULOSE KINASE"/>
    <property type="match status" value="1"/>
</dbReference>